<feature type="signal peptide" evidence="1">
    <location>
        <begin position="1"/>
        <end position="23"/>
    </location>
</feature>
<evidence type="ECO:0008006" key="4">
    <source>
        <dbReference type="Google" id="ProtNLM"/>
    </source>
</evidence>
<proteinExistence type="predicted"/>
<dbReference type="InterPro" id="IPR024079">
    <property type="entry name" value="MetalloPept_cat_dom_sf"/>
</dbReference>
<name>A0A1F5ETF7_9BACT</name>
<feature type="chain" id="PRO_5009518364" description="Peptidase M10 metallopeptidase domain-containing protein" evidence="1">
    <location>
        <begin position="24"/>
        <end position="257"/>
    </location>
</feature>
<dbReference type="SUPFAM" id="SSF55486">
    <property type="entry name" value="Metalloproteases ('zincins'), catalytic domain"/>
    <property type="match status" value="1"/>
</dbReference>
<dbReference type="GO" id="GO:0008237">
    <property type="term" value="F:metallopeptidase activity"/>
    <property type="evidence" value="ECO:0007669"/>
    <property type="project" value="InterPro"/>
</dbReference>
<dbReference type="AlphaFoldDB" id="A0A1F5ETF7"/>
<accession>A0A1F5ETF7</accession>
<comment type="caution">
    <text evidence="2">The sequence shown here is derived from an EMBL/GenBank/DDBJ whole genome shotgun (WGS) entry which is preliminary data.</text>
</comment>
<gene>
    <name evidence="2" type="ORF">A3D09_03260</name>
</gene>
<reference evidence="2 3" key="1">
    <citation type="journal article" date="2016" name="Nat. Commun.">
        <title>Thousands of microbial genomes shed light on interconnected biogeochemical processes in an aquifer system.</title>
        <authorList>
            <person name="Anantharaman K."/>
            <person name="Brown C.T."/>
            <person name="Hug L.A."/>
            <person name="Sharon I."/>
            <person name="Castelle C.J."/>
            <person name="Probst A.J."/>
            <person name="Thomas B.C."/>
            <person name="Singh A."/>
            <person name="Wilkins M.J."/>
            <person name="Karaoz U."/>
            <person name="Brodie E.L."/>
            <person name="Williams K.H."/>
            <person name="Hubbard S.S."/>
            <person name="Banfield J.F."/>
        </authorList>
    </citation>
    <scope>NUCLEOTIDE SEQUENCE [LARGE SCALE GENOMIC DNA]</scope>
</reference>
<protein>
    <recommendedName>
        <fullName evidence="4">Peptidase M10 metallopeptidase domain-containing protein</fullName>
    </recommendedName>
</protein>
<evidence type="ECO:0000256" key="1">
    <source>
        <dbReference type="SAM" id="SignalP"/>
    </source>
</evidence>
<evidence type="ECO:0000313" key="2">
    <source>
        <dbReference type="EMBL" id="OGD70673.1"/>
    </source>
</evidence>
<evidence type="ECO:0000313" key="3">
    <source>
        <dbReference type="Proteomes" id="UP000177390"/>
    </source>
</evidence>
<dbReference type="Proteomes" id="UP000177390">
    <property type="component" value="Unassembled WGS sequence"/>
</dbReference>
<dbReference type="EMBL" id="MFAH01000048">
    <property type="protein sequence ID" value="OGD70673.1"/>
    <property type="molecule type" value="Genomic_DNA"/>
</dbReference>
<keyword evidence="1" id="KW-0732">Signal</keyword>
<sequence length="257" mass="28500">MIKKLLALAFTSVLFLTSAPLVSADHSWGNYHWARTANPFPLKLGDNVNSTWDSYLGTTSTDWSVSSVLDATIVAGGTNPKNCRPTGGRVEVCNSKYGKNGWLGIAQIWVSGLHITQGVTKMNDTYFNTTTYNKPAWRNLVVCQEVGHTLGLDHQDEIFNNANLGTCMDYTNDPSTNQHPNQHDYDELGIIYAHLDSTTTLGQVINRSFAKEIAQANLDSPKEWGKHIKGNRQVAVFERDFGGGDKVFTFVIWANQE</sequence>
<dbReference type="Gene3D" id="3.40.390.10">
    <property type="entry name" value="Collagenase (Catalytic Domain)"/>
    <property type="match status" value="1"/>
</dbReference>
<organism evidence="2 3">
    <name type="scientific">Candidatus Collierbacteria bacterium RIFCSPHIGHO2_02_FULL_49_10</name>
    <dbReference type="NCBI Taxonomy" id="1817723"/>
    <lineage>
        <taxon>Bacteria</taxon>
        <taxon>Candidatus Collieribacteriota</taxon>
    </lineage>
</organism>